<protein>
    <submittedName>
        <fullName evidence="2">TorF family putative porin</fullName>
    </submittedName>
</protein>
<sequence length="207" mass="22317">MKMFKKTLITAAAVSTLSFAVAPVAVAEVAASATISSSYLWRGYDLGQGDAALSADIVYSEAGFTAGMWVSSGDAAMGTEYDFFAGYGGSVGEFNYSFSYFTYIYPSADINNEAAELQEYVYSVGYGPVSLTVYDDIDSNYSYTTLGYDVGSFSLMYGAHDNGANNQENFDVTYSYNDSLSFTYSTPFGSDVEEAEPTFVASYSLPF</sequence>
<gene>
    <name evidence="2" type="ORF">NYF23_02255</name>
</gene>
<dbReference type="EMBL" id="CP103416">
    <property type="protein sequence ID" value="UVW35444.1"/>
    <property type="molecule type" value="Genomic_DNA"/>
</dbReference>
<dbReference type="NCBIfam" id="TIGR02001">
    <property type="entry name" value="gcw_chp"/>
    <property type="match status" value="1"/>
</dbReference>
<dbReference type="InterPro" id="IPR010239">
    <property type="entry name" value="CHP02001"/>
</dbReference>
<dbReference type="Pfam" id="PF09694">
    <property type="entry name" value="Gcw_chp"/>
    <property type="match status" value="1"/>
</dbReference>
<reference evidence="2" key="1">
    <citation type="submission" date="2022-08" db="EMBL/GenBank/DDBJ databases">
        <title>Catabolic pathway analysis in culturable SAR92 clade bacteria reveals their overlooked roles in DMSP degradation in coastal seas.</title>
        <authorList>
            <person name="He X."/>
            <person name="Zhang X."/>
            <person name="Zhang Y."/>
        </authorList>
    </citation>
    <scope>NUCLEOTIDE SEQUENCE</scope>
    <source>
        <strain evidence="2">H455</strain>
    </source>
</reference>
<evidence type="ECO:0000313" key="3">
    <source>
        <dbReference type="Proteomes" id="UP001059934"/>
    </source>
</evidence>
<name>A0ABY5TTE9_9GAMM</name>
<evidence type="ECO:0000256" key="1">
    <source>
        <dbReference type="SAM" id="SignalP"/>
    </source>
</evidence>
<accession>A0ABY5TTE9</accession>
<proteinExistence type="predicted"/>
<evidence type="ECO:0000313" key="2">
    <source>
        <dbReference type="EMBL" id="UVW35444.1"/>
    </source>
</evidence>
<keyword evidence="3" id="KW-1185">Reference proteome</keyword>
<feature type="signal peptide" evidence="1">
    <location>
        <begin position="1"/>
        <end position="27"/>
    </location>
</feature>
<feature type="chain" id="PRO_5045228833" evidence="1">
    <location>
        <begin position="28"/>
        <end position="207"/>
    </location>
</feature>
<keyword evidence="1" id="KW-0732">Signal</keyword>
<dbReference type="Proteomes" id="UP001059934">
    <property type="component" value="Chromosome"/>
</dbReference>
<organism evidence="2 3">
    <name type="scientific">SAR92 clade bacterium H455</name>
    <dbReference type="NCBI Taxonomy" id="2974818"/>
    <lineage>
        <taxon>Bacteria</taxon>
        <taxon>Pseudomonadati</taxon>
        <taxon>Pseudomonadota</taxon>
        <taxon>Gammaproteobacteria</taxon>
        <taxon>Cellvibrionales</taxon>
        <taxon>Porticoccaceae</taxon>
        <taxon>SAR92 clade</taxon>
    </lineage>
</organism>